<feature type="compositionally biased region" description="Basic residues" evidence="1">
    <location>
        <begin position="174"/>
        <end position="199"/>
    </location>
</feature>
<evidence type="ECO:0000313" key="3">
    <source>
        <dbReference type="EMBL" id="NYT47455.1"/>
    </source>
</evidence>
<gene>
    <name evidence="3" type="ORF">H0A75_07640</name>
</gene>
<dbReference type="EMBL" id="JACCHS010000153">
    <property type="protein sequence ID" value="NYT47455.1"/>
    <property type="molecule type" value="Genomic_DNA"/>
</dbReference>
<reference evidence="3 4" key="1">
    <citation type="submission" date="2020-05" db="EMBL/GenBank/DDBJ databases">
        <title>Horizontal transmission and recombination maintain forever young bacterial symbiont genomes.</title>
        <authorList>
            <person name="Russell S.L."/>
            <person name="Pepper-Tunick E."/>
            <person name="Svedberg J."/>
            <person name="Byrne A."/>
            <person name="Ruelas Castillo J."/>
            <person name="Vollmers C."/>
            <person name="Beinart R.A."/>
            <person name="Corbett-Detig R."/>
        </authorList>
    </citation>
    <scope>NUCLEOTIDE SEQUENCE [LARGE SCALE GENOMIC DNA]</scope>
    <source>
        <strain evidence="3">4727-3</strain>
    </source>
</reference>
<feature type="region of interest" description="Disordered" evidence="1">
    <location>
        <begin position="173"/>
        <end position="199"/>
    </location>
</feature>
<feature type="transmembrane region" description="Helical" evidence="2">
    <location>
        <begin position="6"/>
        <end position="27"/>
    </location>
</feature>
<dbReference type="AlphaFoldDB" id="A0A7Z0SFJ0"/>
<evidence type="ECO:0000313" key="4">
    <source>
        <dbReference type="Proteomes" id="UP000537890"/>
    </source>
</evidence>
<sequence>MKQLKWEYTLTLIFIVCSVLIIILMLVQAHYGAAYRQQVLHEIDNVQSSGFTLQEVPNTKFKENELGDFQEMLERPLFFAERRPIVLEEGENAETVVEEVKLAEDISMTLIGIINSPAGVYALFNNPKAKADEPKFQRLKQDQQINGWKIKEIKYDRVIIFADKNLDEILLAKPRAHKKEKPKRTRKTNPFKQKTKKAK</sequence>
<name>A0A7Z0SFJ0_9GAMM</name>
<accession>A0A7Z0SFJ0</accession>
<dbReference type="Proteomes" id="UP000537890">
    <property type="component" value="Unassembled WGS sequence"/>
</dbReference>
<evidence type="ECO:0000256" key="1">
    <source>
        <dbReference type="SAM" id="MobiDB-lite"/>
    </source>
</evidence>
<organism evidence="3 4">
    <name type="scientific">Candidatus Methanofishera endochildressiae</name>
    <dbReference type="NCBI Taxonomy" id="2738884"/>
    <lineage>
        <taxon>Bacteria</taxon>
        <taxon>Pseudomonadati</taxon>
        <taxon>Pseudomonadota</taxon>
        <taxon>Gammaproteobacteria</taxon>
        <taxon>Candidatus Methanofishera</taxon>
    </lineage>
</organism>
<keyword evidence="2" id="KW-0472">Membrane</keyword>
<protein>
    <submittedName>
        <fullName evidence="3">Uncharacterized protein</fullName>
    </submittedName>
</protein>
<proteinExistence type="predicted"/>
<keyword evidence="2" id="KW-0812">Transmembrane</keyword>
<keyword evidence="2" id="KW-1133">Transmembrane helix</keyword>
<comment type="caution">
    <text evidence="3">The sequence shown here is derived from an EMBL/GenBank/DDBJ whole genome shotgun (WGS) entry which is preliminary data.</text>
</comment>
<evidence type="ECO:0000256" key="2">
    <source>
        <dbReference type="SAM" id="Phobius"/>
    </source>
</evidence>